<dbReference type="Proteomes" id="UP001059950">
    <property type="component" value="Chromosome"/>
</dbReference>
<dbReference type="CDD" id="cd04301">
    <property type="entry name" value="NAT_SF"/>
    <property type="match status" value="1"/>
</dbReference>
<feature type="domain" description="N-acetyltransferase" evidence="1">
    <location>
        <begin position="1"/>
        <end position="148"/>
    </location>
</feature>
<protein>
    <submittedName>
        <fullName evidence="2">GNAT family N-acetyltransferase</fullName>
    </submittedName>
</protein>
<dbReference type="InterPro" id="IPR052564">
    <property type="entry name" value="N-acetyltrans/Recomb-assoc"/>
</dbReference>
<evidence type="ECO:0000259" key="1">
    <source>
        <dbReference type="PROSITE" id="PS51186"/>
    </source>
</evidence>
<dbReference type="EMBL" id="CP073344">
    <property type="protein sequence ID" value="UTW04939.1"/>
    <property type="molecule type" value="Genomic_DNA"/>
</dbReference>
<accession>A0ABY5H090</accession>
<dbReference type="Gene3D" id="3.40.630.30">
    <property type="match status" value="1"/>
</dbReference>
<dbReference type="PROSITE" id="PS51186">
    <property type="entry name" value="GNAT"/>
    <property type="match status" value="1"/>
</dbReference>
<dbReference type="Pfam" id="PF13673">
    <property type="entry name" value="Acetyltransf_10"/>
    <property type="match status" value="1"/>
</dbReference>
<dbReference type="InterPro" id="IPR016181">
    <property type="entry name" value="Acyl_CoA_acyltransferase"/>
</dbReference>
<proteinExistence type="predicted"/>
<sequence>MIIRKLEEKDLKAVSSICMAAFSKSVAEALSAEGVSTFTKIAQVDAFRNRMHEDNLMLVAEYEGKIEGIIELKEGRHVAMLFVDPEQQQKGIGRKLLFSALSYARVECVTVKASLPSVPAYRKYGFKCKGEVSESAGLVYQPMEIELSISI</sequence>
<dbReference type="PANTHER" id="PTHR43451">
    <property type="entry name" value="ACETYLTRANSFERASE (GNAT) FAMILY PROTEIN"/>
    <property type="match status" value="1"/>
</dbReference>
<keyword evidence="3" id="KW-1185">Reference proteome</keyword>
<reference evidence="2" key="1">
    <citation type="submission" date="2021-04" db="EMBL/GenBank/DDBJ databases">
        <title>Oceanospirillales bacteria with DddD are important DMSP degraders in coastal seawater.</title>
        <authorList>
            <person name="Liu J."/>
        </authorList>
    </citation>
    <scope>NUCLEOTIDE SEQUENCE</scope>
    <source>
        <strain evidence="2">GY6</strain>
    </source>
</reference>
<evidence type="ECO:0000313" key="3">
    <source>
        <dbReference type="Proteomes" id="UP001059950"/>
    </source>
</evidence>
<gene>
    <name evidence="2" type="ORF">KDX31_08050</name>
</gene>
<dbReference type="SUPFAM" id="SSF55729">
    <property type="entry name" value="Acyl-CoA N-acyltransferases (Nat)"/>
    <property type="match status" value="1"/>
</dbReference>
<organism evidence="2 3">
    <name type="scientific">Amphritea atlantica</name>
    <dbReference type="NCBI Taxonomy" id="355243"/>
    <lineage>
        <taxon>Bacteria</taxon>
        <taxon>Pseudomonadati</taxon>
        <taxon>Pseudomonadota</taxon>
        <taxon>Gammaproteobacteria</taxon>
        <taxon>Oceanospirillales</taxon>
        <taxon>Oceanospirillaceae</taxon>
        <taxon>Amphritea</taxon>
    </lineage>
</organism>
<evidence type="ECO:0000313" key="2">
    <source>
        <dbReference type="EMBL" id="UTW04939.1"/>
    </source>
</evidence>
<name>A0ABY5H090_9GAMM</name>
<dbReference type="PANTHER" id="PTHR43451:SF1">
    <property type="entry name" value="ACETYLTRANSFERASE"/>
    <property type="match status" value="1"/>
</dbReference>
<dbReference type="InterPro" id="IPR000182">
    <property type="entry name" value="GNAT_dom"/>
</dbReference>